<keyword evidence="4" id="KW-1185">Reference proteome</keyword>
<protein>
    <recommendedName>
        <fullName evidence="5">Core-binding (CB) domain-containing protein</fullName>
    </recommendedName>
</protein>
<keyword evidence="1" id="KW-0238">DNA-binding</keyword>
<dbReference type="RefSeq" id="WP_131802791.1">
    <property type="nucleotide sequence ID" value="NZ_FQXB01000002.1"/>
</dbReference>
<accession>A0A1M5Q8G1</accession>
<evidence type="ECO:0000256" key="2">
    <source>
        <dbReference type="SAM" id="MobiDB-lite"/>
    </source>
</evidence>
<dbReference type="SUPFAM" id="SSF56349">
    <property type="entry name" value="DNA breaking-rejoining enzymes"/>
    <property type="match status" value="1"/>
</dbReference>
<dbReference type="STRING" id="1508389.SAMN05444003_2106"/>
<organism evidence="3 4">
    <name type="scientific">Cognatiyoonia sediminum</name>
    <dbReference type="NCBI Taxonomy" id="1508389"/>
    <lineage>
        <taxon>Bacteria</taxon>
        <taxon>Pseudomonadati</taxon>
        <taxon>Pseudomonadota</taxon>
        <taxon>Alphaproteobacteria</taxon>
        <taxon>Rhodobacterales</taxon>
        <taxon>Paracoccaceae</taxon>
        <taxon>Cognatiyoonia</taxon>
    </lineage>
</organism>
<evidence type="ECO:0008006" key="5">
    <source>
        <dbReference type="Google" id="ProtNLM"/>
    </source>
</evidence>
<dbReference type="OrthoDB" id="7222937at2"/>
<evidence type="ECO:0000313" key="3">
    <source>
        <dbReference type="EMBL" id="SHH10220.1"/>
    </source>
</evidence>
<dbReference type="GO" id="GO:0003677">
    <property type="term" value="F:DNA binding"/>
    <property type="evidence" value="ECO:0007669"/>
    <property type="project" value="UniProtKB-KW"/>
</dbReference>
<dbReference type="InterPro" id="IPR010998">
    <property type="entry name" value="Integrase_recombinase_N"/>
</dbReference>
<dbReference type="AlphaFoldDB" id="A0A1M5Q8G1"/>
<proteinExistence type="predicted"/>
<name>A0A1M5Q8G1_9RHOB</name>
<gene>
    <name evidence="3" type="ORF">SAMN05444003_2106</name>
</gene>
<evidence type="ECO:0000313" key="4">
    <source>
        <dbReference type="Proteomes" id="UP000184074"/>
    </source>
</evidence>
<feature type="region of interest" description="Disordered" evidence="2">
    <location>
        <begin position="179"/>
        <end position="199"/>
    </location>
</feature>
<evidence type="ECO:0000256" key="1">
    <source>
        <dbReference type="ARBA" id="ARBA00023125"/>
    </source>
</evidence>
<reference evidence="3 4" key="1">
    <citation type="submission" date="2016-11" db="EMBL/GenBank/DDBJ databases">
        <authorList>
            <person name="Jaros S."/>
            <person name="Januszkiewicz K."/>
            <person name="Wedrychowicz H."/>
        </authorList>
    </citation>
    <scope>NUCLEOTIDE SEQUENCE [LARGE SCALE GENOMIC DNA]</scope>
    <source>
        <strain evidence="3 4">DSM 28715</strain>
    </source>
</reference>
<dbReference type="InterPro" id="IPR011010">
    <property type="entry name" value="DNA_brk_join_enz"/>
</dbReference>
<dbReference type="EMBL" id="FQXB01000002">
    <property type="protein sequence ID" value="SHH10220.1"/>
    <property type="molecule type" value="Genomic_DNA"/>
</dbReference>
<dbReference type="Gene3D" id="1.10.150.130">
    <property type="match status" value="1"/>
</dbReference>
<sequence>MSHIKYTICRSGTYYYNRRLPKHAVVAYGRFIRCQLTKDPLEAEAYAMRLTEVLDSSWNDKAKMKAVDIQSLLESFKPRSALLSEMANEYLLLKPIDQTPPKVALATFLHLVGDRDVARYCRDDARVFVRNLSKNGNKNATIRRRINSLSAIFNYAFSELDLDKRNPFSKLMISGEEEDNSMTTVTRKEDRELTRNGPSSKSYVDRYKLIGIEVAHLKSQPIEILKNRLANTSK</sequence>
<dbReference type="Proteomes" id="UP000184074">
    <property type="component" value="Unassembled WGS sequence"/>
</dbReference>